<feature type="domain" description="GIY-YIG" evidence="1">
    <location>
        <begin position="28"/>
        <end position="101"/>
    </location>
</feature>
<reference evidence="2 3" key="1">
    <citation type="journal article" date="2023" name="Genome Announc.">
        <title>Pan-Genome Analyses of the Genus Cohnella and Proposal of the Novel Species Cohnella silvisoli sp. nov., Isolated from Forest Soil.</title>
        <authorList>
            <person name="Wang C."/>
            <person name="Mao L."/>
            <person name="Bao G."/>
            <person name="Zhu H."/>
        </authorList>
    </citation>
    <scope>NUCLEOTIDE SEQUENCE [LARGE SCALE GENOMIC DNA]</scope>
    <source>
        <strain evidence="2 3">NL03-T5-1</strain>
    </source>
</reference>
<dbReference type="RefSeq" id="WP_232187317.1">
    <property type="nucleotide sequence ID" value="NZ_JAIOAP010000012.1"/>
</dbReference>
<evidence type="ECO:0000313" key="3">
    <source>
        <dbReference type="Proteomes" id="UP001493487"/>
    </source>
</evidence>
<dbReference type="InterPro" id="IPR035901">
    <property type="entry name" value="GIY-YIG_endonuc_sf"/>
</dbReference>
<comment type="caution">
    <text evidence="2">The sequence shown here is derived from an EMBL/GenBank/DDBJ whole genome shotgun (WGS) entry which is preliminary data.</text>
</comment>
<proteinExistence type="predicted"/>
<dbReference type="SMART" id="SM00465">
    <property type="entry name" value="GIYc"/>
    <property type="match status" value="1"/>
</dbReference>
<dbReference type="Gene3D" id="3.40.1440.10">
    <property type="entry name" value="GIY-YIG endonuclease"/>
    <property type="match status" value="1"/>
</dbReference>
<gene>
    <name evidence="2" type="ORF">QJS35_22950</name>
</gene>
<dbReference type="Pfam" id="PF01541">
    <property type="entry name" value="GIY-YIG"/>
    <property type="match status" value="1"/>
</dbReference>
<keyword evidence="3" id="KW-1185">Reference proteome</keyword>
<evidence type="ECO:0000259" key="1">
    <source>
        <dbReference type="PROSITE" id="PS50164"/>
    </source>
</evidence>
<accession>A0ABV1KZ33</accession>
<evidence type="ECO:0000313" key="2">
    <source>
        <dbReference type="EMBL" id="MEQ4485251.1"/>
    </source>
</evidence>
<sequence>MILDISLKAREKVFNWVDFSKVRQELKRRPGVYVFYRANEEAIYVGMSKDLSMRLSQHAGGRGGKDLREAALCRVYLTSDSSTADILETHLINELMPELNIGKAVYSEFVRHAEDELMYTEIMIDEVTDILQELCESLYENLVRYGDDGEPDLGEELYLIREIRIQERRLRKLRLRSAVYRRRGGIASGDGTGDTTSKYNRFRRLYSEIERRFRRLGLWHE</sequence>
<protein>
    <submittedName>
        <fullName evidence="2">GIY-YIG nuclease family protein</fullName>
    </submittedName>
</protein>
<dbReference type="SUPFAM" id="SSF82771">
    <property type="entry name" value="GIY-YIG endonuclease"/>
    <property type="match status" value="1"/>
</dbReference>
<dbReference type="Proteomes" id="UP001493487">
    <property type="component" value="Unassembled WGS sequence"/>
</dbReference>
<dbReference type="InterPro" id="IPR000305">
    <property type="entry name" value="GIY-YIG_endonuc"/>
</dbReference>
<dbReference type="PROSITE" id="PS50164">
    <property type="entry name" value="GIY_YIG"/>
    <property type="match status" value="1"/>
</dbReference>
<organism evidence="2 3">
    <name type="scientific">Cohnella silvisoli</name>
    <dbReference type="NCBI Taxonomy" id="2873699"/>
    <lineage>
        <taxon>Bacteria</taxon>
        <taxon>Bacillati</taxon>
        <taxon>Bacillota</taxon>
        <taxon>Bacilli</taxon>
        <taxon>Bacillales</taxon>
        <taxon>Paenibacillaceae</taxon>
        <taxon>Cohnella</taxon>
    </lineage>
</organism>
<dbReference type="EMBL" id="JASKHM010000014">
    <property type="protein sequence ID" value="MEQ4485251.1"/>
    <property type="molecule type" value="Genomic_DNA"/>
</dbReference>
<name>A0ABV1KZ33_9BACL</name>